<organism evidence="6 7">
    <name type="scientific">Pristionchus entomophagus</name>
    <dbReference type="NCBI Taxonomy" id="358040"/>
    <lineage>
        <taxon>Eukaryota</taxon>
        <taxon>Metazoa</taxon>
        <taxon>Ecdysozoa</taxon>
        <taxon>Nematoda</taxon>
        <taxon>Chromadorea</taxon>
        <taxon>Rhabditida</taxon>
        <taxon>Rhabditina</taxon>
        <taxon>Diplogasteromorpha</taxon>
        <taxon>Diplogasteroidea</taxon>
        <taxon>Neodiplogasteridae</taxon>
        <taxon>Pristionchus</taxon>
    </lineage>
</organism>
<name>A0AAV5SLP9_9BILA</name>
<gene>
    <name evidence="6" type="ORF">PENTCL1PPCAC_3229</name>
</gene>
<accession>A0AAV5SLP9</accession>
<dbReference type="AlphaFoldDB" id="A0AAV5SLP9"/>
<protein>
    <recommendedName>
        <fullName evidence="4">GINS complex subunit 4</fullName>
    </recommendedName>
</protein>
<dbReference type="GO" id="GO:0006261">
    <property type="term" value="P:DNA-templated DNA replication"/>
    <property type="evidence" value="ECO:0007669"/>
    <property type="project" value="InterPro"/>
</dbReference>
<dbReference type="Proteomes" id="UP001432027">
    <property type="component" value="Unassembled WGS sequence"/>
</dbReference>
<sequence>SEMESDSELFDTDDLFMEVSSQREPETQQSSIDASEAVREVHGGVVDDDVEYVTPAQLLSEMKAAWQNECGAPCLLPHVFDIVDPLLEQITEIENAISRPNNKDKPSVPMHQMEIARIQYILNDYMRRRLHKIEEHARLVMREHTARVTNGQKELLGPKELTFAHRFASAETRLYHSAFLGKLPAPLQKIPVPALNLEHLRCFAKVLKDDVEDVVASDLIEAHSEVVIQLPEDSIHCISFASVKDHIENEKILMM</sequence>
<dbReference type="Pfam" id="PF05916">
    <property type="entry name" value="Sld5"/>
    <property type="match status" value="1"/>
</dbReference>
<dbReference type="PIRSF" id="PIRSF007764">
    <property type="entry name" value="Sld5"/>
    <property type="match status" value="1"/>
</dbReference>
<evidence type="ECO:0000313" key="6">
    <source>
        <dbReference type="EMBL" id="GMS81054.1"/>
    </source>
</evidence>
<evidence type="ECO:0000256" key="1">
    <source>
        <dbReference type="ARBA" id="ARBA00004123"/>
    </source>
</evidence>
<proteinExistence type="predicted"/>
<reference evidence="6" key="1">
    <citation type="submission" date="2023-10" db="EMBL/GenBank/DDBJ databases">
        <title>Genome assembly of Pristionchus species.</title>
        <authorList>
            <person name="Yoshida K."/>
            <person name="Sommer R.J."/>
        </authorList>
    </citation>
    <scope>NUCLEOTIDE SEQUENCE</scope>
    <source>
        <strain evidence="6">RS0144</strain>
    </source>
</reference>
<dbReference type="PANTHER" id="PTHR21206">
    <property type="entry name" value="SLD5 PROTEIN"/>
    <property type="match status" value="1"/>
</dbReference>
<keyword evidence="7" id="KW-1185">Reference proteome</keyword>
<dbReference type="InterPro" id="IPR038749">
    <property type="entry name" value="Sld5_GINS_A"/>
</dbReference>
<dbReference type="InterPro" id="IPR036224">
    <property type="entry name" value="GINS_bundle-like_dom_sf"/>
</dbReference>
<evidence type="ECO:0000256" key="4">
    <source>
        <dbReference type="ARBA" id="ARBA00030869"/>
    </source>
</evidence>
<dbReference type="Gene3D" id="1.20.58.1030">
    <property type="match status" value="1"/>
</dbReference>
<dbReference type="InterPro" id="IPR008591">
    <property type="entry name" value="GINS_Sld5"/>
</dbReference>
<evidence type="ECO:0000259" key="5">
    <source>
        <dbReference type="Pfam" id="PF05916"/>
    </source>
</evidence>
<dbReference type="CDD" id="cd11711">
    <property type="entry name" value="GINS_A_Sld5"/>
    <property type="match status" value="1"/>
</dbReference>
<feature type="domain" description="GINS subunit" evidence="5">
    <location>
        <begin position="92"/>
        <end position="174"/>
    </location>
</feature>
<comment type="caution">
    <text evidence="6">The sequence shown here is derived from an EMBL/GenBank/DDBJ whole genome shotgun (WGS) entry which is preliminary data.</text>
</comment>
<keyword evidence="3" id="KW-0539">Nucleus</keyword>
<dbReference type="GO" id="GO:0000727">
    <property type="term" value="P:double-strand break repair via break-induced replication"/>
    <property type="evidence" value="ECO:0007669"/>
    <property type="project" value="TreeGrafter"/>
</dbReference>
<evidence type="ECO:0000256" key="3">
    <source>
        <dbReference type="ARBA" id="ARBA00023242"/>
    </source>
</evidence>
<dbReference type="Gene3D" id="3.40.5.60">
    <property type="match status" value="1"/>
</dbReference>
<feature type="non-terminal residue" evidence="6">
    <location>
        <position position="1"/>
    </location>
</feature>
<keyword evidence="2" id="KW-0235">DNA replication</keyword>
<dbReference type="InterPro" id="IPR021151">
    <property type="entry name" value="GINS_A"/>
</dbReference>
<evidence type="ECO:0000313" key="7">
    <source>
        <dbReference type="Proteomes" id="UP001432027"/>
    </source>
</evidence>
<evidence type="ECO:0000256" key="2">
    <source>
        <dbReference type="ARBA" id="ARBA00022705"/>
    </source>
</evidence>
<comment type="subcellular location">
    <subcellularLocation>
        <location evidence="1">Nucleus</location>
    </subcellularLocation>
</comment>
<dbReference type="SUPFAM" id="SSF158573">
    <property type="entry name" value="GINS helical bundle-like"/>
    <property type="match status" value="1"/>
</dbReference>
<dbReference type="EMBL" id="BTSX01000001">
    <property type="protein sequence ID" value="GMS81054.1"/>
    <property type="molecule type" value="Genomic_DNA"/>
</dbReference>
<dbReference type="GO" id="GO:0000811">
    <property type="term" value="C:GINS complex"/>
    <property type="evidence" value="ECO:0007669"/>
    <property type="project" value="TreeGrafter"/>
</dbReference>
<dbReference type="PANTHER" id="PTHR21206:SF0">
    <property type="entry name" value="DNA REPLICATION COMPLEX GINS PROTEIN SLD5"/>
    <property type="match status" value="1"/>
</dbReference>